<proteinExistence type="predicted"/>
<feature type="non-terminal residue" evidence="10">
    <location>
        <position position="553"/>
    </location>
</feature>
<feature type="active site" evidence="4">
    <location>
        <position position="152"/>
    </location>
</feature>
<dbReference type="Gene3D" id="3.20.20.190">
    <property type="entry name" value="Phosphatidylinositol (PI) phosphodiesterase"/>
    <property type="match status" value="1"/>
</dbReference>
<dbReference type="InterPro" id="IPR000008">
    <property type="entry name" value="C2_dom"/>
</dbReference>
<feature type="domain" description="C2" evidence="8">
    <location>
        <begin position="396"/>
        <end position="527"/>
    </location>
</feature>
<keyword evidence="7" id="KW-0443">Lipid metabolism</keyword>
<dbReference type="SUPFAM" id="SSF47473">
    <property type="entry name" value="EF-hand"/>
    <property type="match status" value="1"/>
</dbReference>
<dbReference type="eggNOG" id="KOG0169">
    <property type="taxonomic scope" value="Eukaryota"/>
</dbReference>
<dbReference type="STRING" id="45351.A7SXK4"/>
<dbReference type="GO" id="GO:0005737">
    <property type="term" value="C:cytoplasm"/>
    <property type="evidence" value="ECO:0007669"/>
    <property type="project" value="UniProtKB-SubCell"/>
</dbReference>
<evidence type="ECO:0000313" key="10">
    <source>
        <dbReference type="EMBL" id="EDO31556.1"/>
    </source>
</evidence>
<dbReference type="InterPro" id="IPR000909">
    <property type="entry name" value="PLipase_C_PInositol-sp_X_dom"/>
</dbReference>
<organism evidence="10 11">
    <name type="scientific">Nematostella vectensis</name>
    <name type="common">Starlet sea anemone</name>
    <dbReference type="NCBI Taxonomy" id="45351"/>
    <lineage>
        <taxon>Eukaryota</taxon>
        <taxon>Metazoa</taxon>
        <taxon>Cnidaria</taxon>
        <taxon>Anthozoa</taxon>
        <taxon>Hexacorallia</taxon>
        <taxon>Actiniaria</taxon>
        <taxon>Edwardsiidae</taxon>
        <taxon>Nematostella</taxon>
    </lineage>
</organism>
<dbReference type="PROSITE" id="PS50008">
    <property type="entry name" value="PIPLC_Y_DOMAIN"/>
    <property type="match status" value="1"/>
</dbReference>
<evidence type="ECO:0000259" key="8">
    <source>
        <dbReference type="PROSITE" id="PS50004"/>
    </source>
</evidence>
<feature type="binding site" evidence="6">
    <location>
        <position position="497"/>
    </location>
    <ligand>
        <name>Ca(2+)</name>
        <dbReference type="ChEBI" id="CHEBI:29108"/>
        <label>5</label>
    </ligand>
</feature>
<dbReference type="InParanoid" id="A7SXK4"/>
<feature type="domain" description="PI-PLC Y-box" evidence="9">
    <location>
        <begin position="280"/>
        <end position="396"/>
    </location>
</feature>
<dbReference type="CDD" id="cd08593">
    <property type="entry name" value="PI-PLCc_delta"/>
    <property type="match status" value="1"/>
</dbReference>
<dbReference type="PRINTS" id="PR00390">
    <property type="entry name" value="PHPHLIPASEC"/>
</dbReference>
<dbReference type="GO" id="GO:0046872">
    <property type="term" value="F:metal ion binding"/>
    <property type="evidence" value="ECO:0007669"/>
    <property type="project" value="UniProtKB-KW"/>
</dbReference>
<dbReference type="InterPro" id="IPR017946">
    <property type="entry name" value="PLC-like_Pdiesterase_TIM-brl"/>
</dbReference>
<keyword evidence="2" id="KW-0963">Cytoplasm</keyword>
<dbReference type="PROSITE" id="PS50007">
    <property type="entry name" value="PIPLC_X_DOMAIN"/>
    <property type="match status" value="1"/>
</dbReference>
<feature type="binding site" evidence="6">
    <location>
        <position position="139"/>
    </location>
    <ligand>
        <name>Ca(2+)</name>
        <dbReference type="ChEBI" id="CHEBI:29108"/>
        <label>3</label>
        <note>catalytic</note>
    </ligand>
</feature>
<dbReference type="GO" id="GO:0005886">
    <property type="term" value="C:plasma membrane"/>
    <property type="evidence" value="ECO:0000318"/>
    <property type="project" value="GO_Central"/>
</dbReference>
<dbReference type="Gene3D" id="2.60.40.150">
    <property type="entry name" value="C2 domain"/>
    <property type="match status" value="1"/>
</dbReference>
<feature type="binding site" evidence="6">
    <location>
        <position position="137"/>
    </location>
    <ligand>
        <name>Ca(2+)</name>
        <dbReference type="ChEBI" id="CHEBI:29108"/>
        <label>3</label>
        <note>catalytic</note>
    </ligand>
</feature>
<protein>
    <recommendedName>
        <fullName evidence="7">Phosphoinositide phospholipase C</fullName>
        <ecNumber evidence="7">3.1.4.11</ecNumber>
    </recommendedName>
</protein>
<sequence>FYKFISKRKEVDLLFRNVSSNGAWVTVDDLEDFMTKDQRFDVTHKTCKELIKKFEVSQRGKAQLQLGIDGFLSFINSQHASLFNPAHEKIYQDMNQPLSHYFIASSHNTYLLGHQLKGSSSVQAYRDVLERGCRCVELDCWDGDDEEPIVYHGHTLTSKVLFKDIVQAIKESAFKVSPYPVIVSLENHCSVQFQIKMAEHLKGILGSLLYTTPVDFTLDALPSPKFFLNKILVRGKTGKSIVDDKEMDKEIDSFDRKVQIERSVQETDFRGTKEHVADELSQLINYISNEKFKSFIESMEMGHFSQTHSFVESEMLYFLDKSASEFVEFNKHQISRIYPGNLRVDSSNYDPIKPWTVGCQIVALNHQTNSEEMQLHYGKFRQNGNTGYVLKPKFLRDPELTFDPDPQDGKFPGIQPKRLQLTVISAFQLLEIEESWSLVRDEPDPYVQVEVHGVPADKATFTTHGLTDTTLNPVWNEEFQTIVHVPELAMVQFVVYDEDYGFDDFLGQVVIPFESLMEGYRQIQLLDMSGLPLPGTTLFVHVKISDTDLQAII</sequence>
<comment type="cofactor">
    <cofactor evidence="6">
        <name>Ca(2+)</name>
        <dbReference type="ChEBI" id="CHEBI:29108"/>
    </cofactor>
    <text evidence="6">Binds 3 Ca(2+) ions per subunit. Two of the Ca(2+) ions are bound to the C2 domain.</text>
</comment>
<dbReference type="Pfam" id="PF00387">
    <property type="entry name" value="PI-PLC-Y"/>
    <property type="match status" value="1"/>
</dbReference>
<comment type="catalytic activity">
    <reaction evidence="7">
        <text>a 1,2-diacyl-sn-glycero-3-phospho-(1D-myo-inositol-4,5-bisphosphate) + H2O = 1D-myo-inositol 1,4,5-trisphosphate + a 1,2-diacyl-sn-glycerol + H(+)</text>
        <dbReference type="Rhea" id="RHEA:33179"/>
        <dbReference type="ChEBI" id="CHEBI:15377"/>
        <dbReference type="ChEBI" id="CHEBI:15378"/>
        <dbReference type="ChEBI" id="CHEBI:17815"/>
        <dbReference type="ChEBI" id="CHEBI:58456"/>
        <dbReference type="ChEBI" id="CHEBI:203600"/>
        <dbReference type="EC" id="3.1.4.11"/>
    </reaction>
</comment>
<evidence type="ECO:0000259" key="9">
    <source>
        <dbReference type="PROSITE" id="PS50008"/>
    </source>
</evidence>
<dbReference type="InterPro" id="IPR035892">
    <property type="entry name" value="C2_domain_sf"/>
</dbReference>
<keyword evidence="6" id="KW-0479">Metal-binding</keyword>
<dbReference type="OMA" id="NCQLHVE"/>
<dbReference type="Pfam" id="PF00388">
    <property type="entry name" value="PI-PLC-X"/>
    <property type="match status" value="1"/>
</dbReference>
<dbReference type="PANTHER" id="PTHR10336">
    <property type="entry name" value="PHOSPHOINOSITIDE-SPECIFIC PHOSPHOLIPASE C FAMILY PROTEIN"/>
    <property type="match status" value="1"/>
</dbReference>
<dbReference type="FunFam" id="3.20.20.190:FF:000072">
    <property type="entry name" value="Phosphoinositide phospholipase C"/>
    <property type="match status" value="1"/>
</dbReference>
<dbReference type="SUPFAM" id="SSF49562">
    <property type="entry name" value="C2 domain (Calcium/lipid-binding domain, CaLB)"/>
    <property type="match status" value="1"/>
</dbReference>
<name>A7SXK4_NEMVE</name>
<dbReference type="PhylomeDB" id="A7SXK4"/>
<dbReference type="SMART" id="SM00239">
    <property type="entry name" value="C2"/>
    <property type="match status" value="1"/>
</dbReference>
<dbReference type="PANTHER" id="PTHR10336:SF209">
    <property type="entry name" value="PHOSPHOINOSITIDE PHOSPHOLIPASE C"/>
    <property type="match status" value="1"/>
</dbReference>
<evidence type="ECO:0000256" key="1">
    <source>
        <dbReference type="ARBA" id="ARBA00004496"/>
    </source>
</evidence>
<feature type="active site" evidence="4">
    <location>
        <position position="107"/>
    </location>
</feature>
<feature type="binding site" evidence="6">
    <location>
        <position position="444"/>
    </location>
    <ligand>
        <name>Ca(2+)</name>
        <dbReference type="ChEBI" id="CHEBI:29108"/>
        <label>4</label>
    </ligand>
</feature>
<dbReference type="InterPro" id="IPR015359">
    <property type="entry name" value="PLC_EF-hand-like"/>
</dbReference>
<dbReference type="EMBL" id="DS469890">
    <property type="protein sequence ID" value="EDO31556.1"/>
    <property type="molecule type" value="Genomic_DNA"/>
</dbReference>
<dbReference type="GO" id="GO:0035556">
    <property type="term" value="P:intracellular signal transduction"/>
    <property type="evidence" value="ECO:0007669"/>
    <property type="project" value="InterPro"/>
</dbReference>
<feature type="binding site" evidence="5">
    <location>
        <position position="309"/>
    </location>
    <ligand>
        <name>substrate</name>
    </ligand>
</feature>
<dbReference type="EC" id="3.1.4.11" evidence="7"/>
<reference evidence="10 11" key="1">
    <citation type="journal article" date="2007" name="Science">
        <title>Sea anemone genome reveals ancestral eumetazoan gene repertoire and genomic organization.</title>
        <authorList>
            <person name="Putnam N.H."/>
            <person name="Srivastava M."/>
            <person name="Hellsten U."/>
            <person name="Dirks B."/>
            <person name="Chapman J."/>
            <person name="Salamov A."/>
            <person name="Terry A."/>
            <person name="Shapiro H."/>
            <person name="Lindquist E."/>
            <person name="Kapitonov V.V."/>
            <person name="Jurka J."/>
            <person name="Genikhovich G."/>
            <person name="Grigoriev I.V."/>
            <person name="Lucas S.M."/>
            <person name="Steele R.E."/>
            <person name="Finnerty J.R."/>
            <person name="Technau U."/>
            <person name="Martindale M.Q."/>
            <person name="Rokhsar D.S."/>
        </authorList>
    </citation>
    <scope>NUCLEOTIDE SEQUENCE [LARGE SCALE GENOMIC DNA]</scope>
    <source>
        <strain evidence="11">CH2 X CH6</strain>
    </source>
</reference>
<dbReference type="InterPro" id="IPR011992">
    <property type="entry name" value="EF-hand-dom_pair"/>
</dbReference>
<keyword evidence="3" id="KW-0807">Transducer</keyword>
<keyword evidence="7" id="KW-0378">Hydrolase</keyword>
<keyword evidence="6" id="KW-0106">Calcium</keyword>
<keyword evidence="7" id="KW-0442">Lipid degradation</keyword>
<evidence type="ECO:0000313" key="11">
    <source>
        <dbReference type="Proteomes" id="UP000001593"/>
    </source>
</evidence>
<dbReference type="InterPro" id="IPR001711">
    <property type="entry name" value="PLipase_C_Pinositol-sp_Y"/>
</dbReference>
<dbReference type="AlphaFoldDB" id="A7SXK4"/>
<feature type="binding site" evidence="5">
    <location>
        <position position="336"/>
    </location>
    <ligand>
        <name>substrate</name>
    </ligand>
</feature>
<evidence type="ECO:0000256" key="4">
    <source>
        <dbReference type="PIRSR" id="PIRSR628391-1"/>
    </source>
</evidence>
<dbReference type="Pfam" id="PF00168">
    <property type="entry name" value="C2"/>
    <property type="match status" value="1"/>
</dbReference>
<dbReference type="InterPro" id="IPR001192">
    <property type="entry name" value="PI-PLC_fam"/>
</dbReference>
<evidence type="ECO:0000256" key="7">
    <source>
        <dbReference type="RuleBase" id="RU361133"/>
    </source>
</evidence>
<evidence type="ECO:0000256" key="3">
    <source>
        <dbReference type="ARBA" id="ARBA00023224"/>
    </source>
</evidence>
<dbReference type="Gene3D" id="1.10.238.10">
    <property type="entry name" value="EF-hand"/>
    <property type="match status" value="1"/>
</dbReference>
<dbReference type="InterPro" id="IPR028391">
    <property type="entry name" value="PLC-delta1_cat"/>
</dbReference>
<feature type="binding site" evidence="5">
    <location>
        <position position="236"/>
    </location>
    <ligand>
        <name>substrate</name>
    </ligand>
</feature>
<feature type="binding site" evidence="6">
    <location>
        <position position="499"/>
    </location>
    <ligand>
        <name>Ca(2+)</name>
        <dbReference type="ChEBI" id="CHEBI:29108"/>
        <label>5</label>
    </ligand>
</feature>
<comment type="subcellular location">
    <subcellularLocation>
        <location evidence="1">Cytoplasm</location>
    </subcellularLocation>
</comment>
<evidence type="ECO:0000256" key="6">
    <source>
        <dbReference type="PIRSR" id="PIRSR628391-3"/>
    </source>
</evidence>
<dbReference type="GO" id="GO:0016042">
    <property type="term" value="P:lipid catabolic process"/>
    <property type="evidence" value="ECO:0007669"/>
    <property type="project" value="UniProtKB-KW"/>
</dbReference>
<dbReference type="PROSITE" id="PS50004">
    <property type="entry name" value="C2"/>
    <property type="match status" value="1"/>
</dbReference>
<dbReference type="SUPFAM" id="SSF51695">
    <property type="entry name" value="PLC-like phosphodiesterases"/>
    <property type="match status" value="1"/>
</dbReference>
<feature type="binding site" evidence="6">
    <location>
        <position position="108"/>
    </location>
    <ligand>
        <name>Ca(2+)</name>
        <dbReference type="ChEBI" id="CHEBI:29108"/>
        <label>3</label>
        <note>catalytic</note>
    </ligand>
</feature>
<dbReference type="Pfam" id="PF09279">
    <property type="entry name" value="EF-hand_like"/>
    <property type="match status" value="1"/>
</dbReference>
<dbReference type="GO" id="GO:0004435">
    <property type="term" value="F:phosphatidylinositol-4,5-bisphosphate phospholipase C activity"/>
    <property type="evidence" value="ECO:0000318"/>
    <property type="project" value="GO_Central"/>
</dbReference>
<feature type="binding site" evidence="6">
    <location>
        <position position="186"/>
    </location>
    <ligand>
        <name>Ca(2+)</name>
        <dbReference type="ChEBI" id="CHEBI:29108"/>
        <label>3</label>
        <note>catalytic</note>
    </ligand>
</feature>
<accession>A7SXK4</accession>
<dbReference type="HOGENOM" id="CLU_002738_3_2_1"/>
<keyword evidence="11" id="KW-1185">Reference proteome</keyword>
<dbReference type="FunFam" id="1.10.238.10:FF:000005">
    <property type="entry name" value="Phosphoinositide phospholipase C"/>
    <property type="match status" value="1"/>
</dbReference>
<evidence type="ECO:0000256" key="5">
    <source>
        <dbReference type="PIRSR" id="PIRSR628391-2"/>
    </source>
</evidence>
<gene>
    <name evidence="10" type="ORF">NEMVEDRAFT_v1g136833</name>
</gene>
<dbReference type="SMART" id="SM00149">
    <property type="entry name" value="PLCYc"/>
    <property type="match status" value="1"/>
</dbReference>
<dbReference type="CDD" id="cd00275">
    <property type="entry name" value="C2_PLC_like"/>
    <property type="match status" value="1"/>
</dbReference>
<dbReference type="SMART" id="SM00148">
    <property type="entry name" value="PLCXc"/>
    <property type="match status" value="1"/>
</dbReference>
<evidence type="ECO:0000256" key="2">
    <source>
        <dbReference type="ARBA" id="ARBA00022490"/>
    </source>
</evidence>
<dbReference type="Proteomes" id="UP000001593">
    <property type="component" value="Unassembled WGS sequence"/>
</dbReference>